<sequence>MQLVEVLYSRTTAHFGEHRVLKSAFNKFDTDNSGAIDFNEFKHALEYIGLHTQESGLPGNGGMPEVVLEALFRKYDQDGSGQLEYMEFVNALLANKDVGQLG</sequence>
<organism evidence="3 4">
    <name type="scientific">Chrysochromulina tobinii</name>
    <dbReference type="NCBI Taxonomy" id="1460289"/>
    <lineage>
        <taxon>Eukaryota</taxon>
        <taxon>Haptista</taxon>
        <taxon>Haptophyta</taxon>
        <taxon>Prymnesiophyceae</taxon>
        <taxon>Prymnesiales</taxon>
        <taxon>Chrysochromulinaceae</taxon>
        <taxon>Chrysochromulina</taxon>
    </lineage>
</organism>
<evidence type="ECO:0000259" key="2">
    <source>
        <dbReference type="PROSITE" id="PS50222"/>
    </source>
</evidence>
<dbReference type="InterPro" id="IPR018247">
    <property type="entry name" value="EF_Hand_1_Ca_BS"/>
</dbReference>
<reference evidence="4" key="1">
    <citation type="journal article" date="2015" name="PLoS Genet.">
        <title>Genome Sequence and Transcriptome Analyses of Chrysochromulina tobin: Metabolic Tools for Enhanced Algal Fitness in the Prominent Order Prymnesiales (Haptophyceae).</title>
        <authorList>
            <person name="Hovde B.T."/>
            <person name="Deodato C.R."/>
            <person name="Hunsperger H.M."/>
            <person name="Ryken S.A."/>
            <person name="Yost W."/>
            <person name="Jha R.K."/>
            <person name="Patterson J."/>
            <person name="Monnat R.J. Jr."/>
            <person name="Barlow S.B."/>
            <person name="Starkenburg S.R."/>
            <person name="Cattolico R.A."/>
        </authorList>
    </citation>
    <scope>NUCLEOTIDE SEQUENCE</scope>
    <source>
        <strain evidence="4">CCMP291</strain>
    </source>
</reference>
<gene>
    <name evidence="3" type="ORF">Ctob_001331</name>
</gene>
<dbReference type="GO" id="GO:0005509">
    <property type="term" value="F:calcium ion binding"/>
    <property type="evidence" value="ECO:0007669"/>
    <property type="project" value="InterPro"/>
</dbReference>
<dbReference type="CDD" id="cd00051">
    <property type="entry name" value="EFh"/>
    <property type="match status" value="1"/>
</dbReference>
<feature type="domain" description="EF-hand" evidence="2">
    <location>
        <begin position="63"/>
        <end position="98"/>
    </location>
</feature>
<dbReference type="PROSITE" id="PS50222">
    <property type="entry name" value="EF_HAND_2"/>
    <property type="match status" value="2"/>
</dbReference>
<accession>A0A0M0JN20</accession>
<dbReference type="Proteomes" id="UP000037460">
    <property type="component" value="Unassembled WGS sequence"/>
</dbReference>
<dbReference type="InterPro" id="IPR011992">
    <property type="entry name" value="EF-hand-dom_pair"/>
</dbReference>
<dbReference type="Pfam" id="PF13499">
    <property type="entry name" value="EF-hand_7"/>
    <property type="match status" value="1"/>
</dbReference>
<protein>
    <recommendedName>
        <fullName evidence="2">EF-hand domain-containing protein</fullName>
    </recommendedName>
</protein>
<keyword evidence="1" id="KW-0106">Calcium</keyword>
<evidence type="ECO:0000313" key="3">
    <source>
        <dbReference type="EMBL" id="KOO27658.1"/>
    </source>
</evidence>
<feature type="domain" description="EF-hand" evidence="2">
    <location>
        <begin position="16"/>
        <end position="51"/>
    </location>
</feature>
<dbReference type="InterPro" id="IPR002048">
    <property type="entry name" value="EF_hand_dom"/>
</dbReference>
<keyword evidence="4" id="KW-1185">Reference proteome</keyword>
<dbReference type="PROSITE" id="PS00018">
    <property type="entry name" value="EF_HAND_1"/>
    <property type="match status" value="2"/>
</dbReference>
<dbReference type="AlphaFoldDB" id="A0A0M0JN20"/>
<proteinExistence type="predicted"/>
<dbReference type="OrthoDB" id="186625at2759"/>
<dbReference type="EMBL" id="JWZX01002689">
    <property type="protein sequence ID" value="KOO27658.1"/>
    <property type="molecule type" value="Genomic_DNA"/>
</dbReference>
<name>A0A0M0JN20_9EUKA</name>
<dbReference type="SMART" id="SM00054">
    <property type="entry name" value="EFh"/>
    <property type="match status" value="2"/>
</dbReference>
<dbReference type="SUPFAM" id="SSF47473">
    <property type="entry name" value="EF-hand"/>
    <property type="match status" value="1"/>
</dbReference>
<dbReference type="Gene3D" id="1.10.238.10">
    <property type="entry name" value="EF-hand"/>
    <property type="match status" value="1"/>
</dbReference>
<comment type="caution">
    <text evidence="3">The sequence shown here is derived from an EMBL/GenBank/DDBJ whole genome shotgun (WGS) entry which is preliminary data.</text>
</comment>
<evidence type="ECO:0000256" key="1">
    <source>
        <dbReference type="ARBA" id="ARBA00022837"/>
    </source>
</evidence>
<evidence type="ECO:0000313" key="4">
    <source>
        <dbReference type="Proteomes" id="UP000037460"/>
    </source>
</evidence>